<dbReference type="EMBL" id="BMAW01096118">
    <property type="protein sequence ID" value="GFS73340.1"/>
    <property type="molecule type" value="Genomic_DNA"/>
</dbReference>
<dbReference type="GO" id="GO:0002115">
    <property type="term" value="P:store-operated calcium entry"/>
    <property type="evidence" value="ECO:0007669"/>
    <property type="project" value="TreeGrafter"/>
</dbReference>
<dbReference type="Gene3D" id="1.20.140.140">
    <property type="entry name" value="Calcium release-activated calcium channel protein Orai"/>
    <property type="match status" value="1"/>
</dbReference>
<evidence type="ECO:0000313" key="7">
    <source>
        <dbReference type="EMBL" id="GFS73340.1"/>
    </source>
</evidence>
<evidence type="ECO:0000313" key="9">
    <source>
        <dbReference type="Proteomes" id="UP000887013"/>
    </source>
</evidence>
<evidence type="ECO:0000256" key="2">
    <source>
        <dbReference type="ARBA" id="ARBA00008062"/>
    </source>
</evidence>
<evidence type="ECO:0000256" key="5">
    <source>
        <dbReference type="ARBA" id="ARBA00023136"/>
    </source>
</evidence>
<proteinExistence type="inferred from homology"/>
<dbReference type="InterPro" id="IPR012446">
    <property type="entry name" value="CRAC_channel"/>
</dbReference>
<evidence type="ECO:0000256" key="1">
    <source>
        <dbReference type="ARBA" id="ARBA00004141"/>
    </source>
</evidence>
<dbReference type="PANTHER" id="PTHR31501">
    <property type="entry name" value="CALCIUM RELEASE-ACTIVATED CALCIUM CHANNEL PROTEIN 1"/>
    <property type="match status" value="1"/>
</dbReference>
<dbReference type="Proteomes" id="UP000887013">
    <property type="component" value="Unassembled WGS sequence"/>
</dbReference>
<reference evidence="8" key="1">
    <citation type="submission" date="2020-08" db="EMBL/GenBank/DDBJ databases">
        <title>Multicomponent nature underlies the extraordinary mechanical properties of spider dragline silk.</title>
        <authorList>
            <person name="Kono N."/>
            <person name="Nakamura H."/>
            <person name="Mori M."/>
            <person name="Yoshida Y."/>
            <person name="Ohtoshi R."/>
            <person name="Malay A.D."/>
            <person name="Moran D.A.P."/>
            <person name="Tomita M."/>
            <person name="Numata K."/>
            <person name="Arakawa K."/>
        </authorList>
    </citation>
    <scope>NUCLEOTIDE SEQUENCE</scope>
</reference>
<dbReference type="GO" id="GO:0016020">
    <property type="term" value="C:membrane"/>
    <property type="evidence" value="ECO:0007669"/>
    <property type="project" value="UniProtKB-SubCell"/>
</dbReference>
<protein>
    <submittedName>
        <fullName evidence="8">Calcium release-activated calcium channel protein 1</fullName>
    </submittedName>
</protein>
<comment type="subcellular location">
    <subcellularLocation>
        <location evidence="1">Membrane</location>
        <topology evidence="1">Multi-pass membrane protein</topology>
    </subcellularLocation>
</comment>
<feature type="non-terminal residue" evidence="8">
    <location>
        <position position="1"/>
    </location>
</feature>
<keyword evidence="4 6" id="KW-1133">Transmembrane helix</keyword>
<gene>
    <name evidence="8" type="primary">olf186-F</name>
    <name evidence="7" type="ORF">NPIL_152401</name>
    <name evidence="8" type="ORF">NPIL_523821</name>
</gene>
<feature type="transmembrane region" description="Helical" evidence="6">
    <location>
        <begin position="54"/>
        <end position="75"/>
    </location>
</feature>
<dbReference type="OrthoDB" id="61124at2759"/>
<feature type="transmembrane region" description="Helical" evidence="6">
    <location>
        <begin position="21"/>
        <end position="42"/>
    </location>
</feature>
<keyword evidence="9" id="KW-1185">Reference proteome</keyword>
<organism evidence="8 9">
    <name type="scientific">Nephila pilipes</name>
    <name type="common">Giant wood spider</name>
    <name type="synonym">Nephila maculata</name>
    <dbReference type="NCBI Taxonomy" id="299642"/>
    <lineage>
        <taxon>Eukaryota</taxon>
        <taxon>Metazoa</taxon>
        <taxon>Ecdysozoa</taxon>
        <taxon>Arthropoda</taxon>
        <taxon>Chelicerata</taxon>
        <taxon>Arachnida</taxon>
        <taxon>Araneae</taxon>
        <taxon>Araneomorphae</taxon>
        <taxon>Entelegynae</taxon>
        <taxon>Araneoidea</taxon>
        <taxon>Nephilidae</taxon>
        <taxon>Nephila</taxon>
    </lineage>
</organism>
<sequence>MLIESENRTKLSWRRLHLSRAKLKASSRTSALLSGFAMVAMVEIQLSKDVPEELLIAFCVCTTLLVAVHMLALLISTCILPHIEVVTSTPCSITESPHEKLHYY</sequence>
<comment type="caution">
    <text evidence="8">The sequence shown here is derived from an EMBL/GenBank/DDBJ whole genome shotgun (WGS) entry which is preliminary data.</text>
</comment>
<dbReference type="PANTHER" id="PTHR31501:SF7">
    <property type="entry name" value="CALCIUM RELEASE-ACTIVATED CALCIUM CHANNEL PROTEIN 1"/>
    <property type="match status" value="1"/>
</dbReference>
<evidence type="ECO:0000256" key="6">
    <source>
        <dbReference type="SAM" id="Phobius"/>
    </source>
</evidence>
<dbReference type="AlphaFoldDB" id="A0A8X6MV49"/>
<keyword evidence="3 6" id="KW-0812">Transmembrane</keyword>
<name>A0A8X6MV49_NEPPI</name>
<keyword evidence="5 6" id="KW-0472">Membrane</keyword>
<dbReference type="GO" id="GO:0015279">
    <property type="term" value="F:store-operated calcium channel activity"/>
    <property type="evidence" value="ECO:0007669"/>
    <property type="project" value="TreeGrafter"/>
</dbReference>
<evidence type="ECO:0000256" key="3">
    <source>
        <dbReference type="ARBA" id="ARBA00022692"/>
    </source>
</evidence>
<evidence type="ECO:0000313" key="8">
    <source>
        <dbReference type="EMBL" id="GFS79435.1"/>
    </source>
</evidence>
<dbReference type="EMBL" id="BMAW01002610">
    <property type="protein sequence ID" value="GFS79435.1"/>
    <property type="molecule type" value="Genomic_DNA"/>
</dbReference>
<dbReference type="InterPro" id="IPR038350">
    <property type="entry name" value="Orai_sf"/>
</dbReference>
<dbReference type="Pfam" id="PF07856">
    <property type="entry name" value="Orai-1"/>
    <property type="match status" value="1"/>
</dbReference>
<accession>A0A8X6MV49</accession>
<comment type="similarity">
    <text evidence="2">Belongs to the Orai family.</text>
</comment>
<evidence type="ECO:0000256" key="4">
    <source>
        <dbReference type="ARBA" id="ARBA00022989"/>
    </source>
</evidence>